<protein>
    <submittedName>
        <fullName evidence="3">Uncharacterized protein</fullName>
    </submittedName>
</protein>
<evidence type="ECO:0000256" key="2">
    <source>
        <dbReference type="SAM" id="MobiDB-lite"/>
    </source>
</evidence>
<evidence type="ECO:0000256" key="1">
    <source>
        <dbReference type="SAM" id="Coils"/>
    </source>
</evidence>
<dbReference type="EMBL" id="LR798271">
    <property type="protein sequence ID" value="CAB5219267.1"/>
    <property type="molecule type" value="Genomic_DNA"/>
</dbReference>
<gene>
    <name evidence="3" type="ORF">UFOVP229_49</name>
</gene>
<proteinExistence type="predicted"/>
<reference evidence="3" key="1">
    <citation type="submission" date="2020-05" db="EMBL/GenBank/DDBJ databases">
        <authorList>
            <person name="Chiriac C."/>
            <person name="Salcher M."/>
            <person name="Ghai R."/>
            <person name="Kavagutti S V."/>
        </authorList>
    </citation>
    <scope>NUCLEOTIDE SEQUENCE</scope>
</reference>
<keyword evidence="1" id="KW-0175">Coiled coil</keyword>
<feature type="coiled-coil region" evidence="1">
    <location>
        <begin position="775"/>
        <end position="844"/>
    </location>
</feature>
<feature type="compositionally biased region" description="Low complexity" evidence="2">
    <location>
        <begin position="904"/>
        <end position="920"/>
    </location>
</feature>
<feature type="region of interest" description="Disordered" evidence="2">
    <location>
        <begin position="888"/>
        <end position="933"/>
    </location>
</feature>
<feature type="compositionally biased region" description="Basic and acidic residues" evidence="2">
    <location>
        <begin position="888"/>
        <end position="897"/>
    </location>
</feature>
<evidence type="ECO:0000313" key="3">
    <source>
        <dbReference type="EMBL" id="CAB5219267.1"/>
    </source>
</evidence>
<accession>A0A6J7WNB3</accession>
<name>A0A6J7WNB3_9CAUD</name>
<organism evidence="3">
    <name type="scientific">uncultured Caudovirales phage</name>
    <dbReference type="NCBI Taxonomy" id="2100421"/>
    <lineage>
        <taxon>Viruses</taxon>
        <taxon>Duplodnaviria</taxon>
        <taxon>Heunggongvirae</taxon>
        <taxon>Uroviricota</taxon>
        <taxon>Caudoviricetes</taxon>
        <taxon>Peduoviridae</taxon>
        <taxon>Maltschvirus</taxon>
        <taxon>Maltschvirus maltsch</taxon>
    </lineage>
</organism>
<sequence length="933" mass="104192">MAQQPLIPLQQGGNLSALSFVENEKTGEPDVEKETEMIAEALDLDTEDIEEEVIELEDGSVVVNYTESKKPSEDPEFYANLAEEFDEAVLDELSTKYLELIEIDTDSRKQRDKQYEEGIRRTGLGNDAPGGANFEGASKVVHPIMAEACVDFAANASKELLPSDGLVKSDIKGEADATRQSIAARKANFLNWQITEQVEEYRDEMEQLFTQLPLGGSQYLKWRFDRDLRRPVPEWIPIDNMILPFGSTNFYSAPRATEIQDITHDMFELRVDSGEYRDIDIFDVEVPTEKVTQSQKANDKVEGVEAPVKNVDGLRRVYEVTCFLRLEDDPLTNGERAPYIMAIDEITEKVVALYRNWDAGDERRRKLDWITEYKFIPWRGAYAIGMPHLIGGLTAALTGSLRALMDAAHINNSQTLLKLKNSRMGGQTDRVEPTQVVEIEGAPGVDDIRKLAMPMPFNPPSSVLFQLLGWLTDAAKGVVKTSEGRIADANSNAPVGTTQALIEQGSKVFSSIHARMHRSQVKSLQILSRINYWYLDEMDNQSGSKVEVADFKNNSDISLVSDPNIFSETQRLTQAQAVLQLAQSSPQMYNVREANLRILKLMKVPDIQAILPDPKGANESNPALENVQMTMGAPAAAFPDQEHVEHIKVHLAYMLDPAYGGSPLIGASVLPLMMEHIKQHLTLHYLQSMRGYVSEAAGGEDAFKLHEERKLDKDAQQALSMAAQLVAQDSQQAFQQINPIIQQLAQQMQQAKQAQMQQAALAADPAAGVIMQTQQAETQRKMKEAEAKFQLEREKMQAQMQDKVRDMEAKMAEVMAKLGLDRELQNADNAVKIALADINNASKERVASISANAQLDNLQLTQQHQQNQTALEAEAQAHADLRKHGLEEVRRQQDQSHQRALAAQQQLVDMQNQSSQQQHQADLAKMQPSPTGE</sequence>